<dbReference type="Proteomes" id="UP000000247">
    <property type="component" value="Chromosome"/>
</dbReference>
<dbReference type="SUPFAM" id="SSF48208">
    <property type="entry name" value="Six-hairpin glycosidases"/>
    <property type="match status" value="1"/>
</dbReference>
<reference evidence="2" key="1">
    <citation type="journal article" date="2007" name="Curr. Biol.">
        <title>Reduced genome of the thioautotrophic intracellular symbiont in a deep-sea clam, Calyptogena okutanii.</title>
        <authorList>
            <person name="Kuwahara H."/>
            <person name="Yoshida T."/>
            <person name="Takaki Y."/>
            <person name="Shimamura S."/>
            <person name="Nishi S."/>
            <person name="Harada M."/>
            <person name="Matsuyama K."/>
            <person name="Takishita K."/>
            <person name="Kawato M."/>
            <person name="Uematsu K."/>
            <person name="Fujiwara Y."/>
            <person name="Sato T."/>
            <person name="Kato C."/>
            <person name="Kitagawa M."/>
            <person name="Kato I."/>
            <person name="Maruyama T."/>
        </authorList>
    </citation>
    <scope>NUCLEOTIDE SEQUENCE [LARGE SCALE GENOMIC DNA]</scope>
    <source>
        <strain evidence="2">HA</strain>
    </source>
</reference>
<organism evidence="1 2">
    <name type="scientific">Vesicomyosocius okutanii subsp. Calyptogena okutanii (strain HA)</name>
    <dbReference type="NCBI Taxonomy" id="412965"/>
    <lineage>
        <taxon>Bacteria</taxon>
        <taxon>Pseudomonadati</taxon>
        <taxon>Pseudomonadota</taxon>
        <taxon>Gammaproteobacteria</taxon>
        <taxon>Candidatus Pseudothioglobaceae</taxon>
        <taxon>Candidatus Vesicomyidisocius</taxon>
    </lineage>
</organism>
<evidence type="ECO:0000313" key="2">
    <source>
        <dbReference type="Proteomes" id="UP000000247"/>
    </source>
</evidence>
<dbReference type="GO" id="GO:0005975">
    <property type="term" value="P:carbohydrate metabolic process"/>
    <property type="evidence" value="ECO:0007669"/>
    <property type="project" value="InterPro"/>
</dbReference>
<dbReference type="HOGENOM" id="CLU_2482435_0_0_6"/>
<gene>
    <name evidence="1" type="ordered locus">COSY_0333</name>
</gene>
<sequence length="87" mass="10129">MVQSFLNAGEAFNEEKYTKLGINLDNYLHTHFNKNNQLYRVSIDSKLGTLAVFEDYAYLSNAYLSVFDQTNDKKWLDRVITLVNVMN</sequence>
<dbReference type="KEGG" id="vok:COSY_0333"/>
<dbReference type="EMBL" id="AP009247">
    <property type="protein sequence ID" value="BAF61458.1"/>
    <property type="molecule type" value="Genomic_DNA"/>
</dbReference>
<dbReference type="RefSeq" id="WP_011929728.1">
    <property type="nucleotide sequence ID" value="NC_009465.1"/>
</dbReference>
<name>A5CX72_VESOH</name>
<dbReference type="AlphaFoldDB" id="A5CX72"/>
<dbReference type="eggNOG" id="COG1331">
    <property type="taxonomic scope" value="Bacteria"/>
</dbReference>
<accession>A5CX72</accession>
<protein>
    <submittedName>
        <fullName evidence="1">Uncharacterized protein</fullName>
    </submittedName>
</protein>
<proteinExistence type="predicted"/>
<evidence type="ECO:0000313" key="1">
    <source>
        <dbReference type="EMBL" id="BAF61458.1"/>
    </source>
</evidence>
<dbReference type="InterPro" id="IPR008928">
    <property type="entry name" value="6-hairpin_glycosidase_sf"/>
</dbReference>
<keyword evidence="2" id="KW-1185">Reference proteome</keyword>
<dbReference type="OrthoDB" id="9762614at2"/>